<dbReference type="KEGG" id="vg:18126179"/>
<name>V9XVA3_9ABAC</name>
<dbReference type="EMBL" id="KF894742">
    <property type="protein sequence ID" value="AHD25523.1"/>
    <property type="molecule type" value="Genomic_DNA"/>
</dbReference>
<organism evidence="1 2">
    <name type="scientific">Choristoneura murinana nucleopolyhedrovirus</name>
    <dbReference type="NCBI Taxonomy" id="1987479"/>
    <lineage>
        <taxon>Viruses</taxon>
        <taxon>Viruses incertae sedis</taxon>
        <taxon>Naldaviricetes</taxon>
        <taxon>Lefavirales</taxon>
        <taxon>Baculoviridae</taxon>
        <taxon>Alphabaculovirus</taxon>
        <taxon>Alphabaculovirus chomurinanae</taxon>
    </lineage>
</organism>
<proteinExistence type="predicted"/>
<evidence type="ECO:0000313" key="1">
    <source>
        <dbReference type="EMBL" id="AHD25523.1"/>
    </source>
</evidence>
<dbReference type="GeneID" id="18126179"/>
<keyword evidence="2" id="KW-1185">Reference proteome</keyword>
<gene>
    <name evidence="1" type="ORF">chmu036</name>
</gene>
<dbReference type="RefSeq" id="YP_008992128.1">
    <property type="nucleotide sequence ID" value="NC_023177.1"/>
</dbReference>
<protein>
    <submittedName>
        <fullName evidence="1">Ie2</fullName>
    </submittedName>
</protein>
<accession>V9XVA3</accession>
<sequence>MSRTIKFICCNKTICLKSYENMKDCKCDCTVTKFTINIEKLRGCVEYAVYDIAINKVIHHSNRFYESVAKDFVYTSEIFTGNTLEAYIIVVPQMTCAEYESFNRNTQWVLKNQFNYEQIMIDSCFRKDTPNMKQKRLRTNLIEVLLEQPGNIVYDGKQFTMSDAVRDHLSWIVKCNFFNYYCVDVMCPKMKLIDRCTWHQFLDCRDMYVILEVFDRQELSFIIHIENVYAQLYSRHSYDEVIESKVKKSFDKNKFFSQIKFYLRVY</sequence>
<evidence type="ECO:0000313" key="2">
    <source>
        <dbReference type="Proteomes" id="UP000203482"/>
    </source>
</evidence>
<dbReference type="Proteomes" id="UP000203482">
    <property type="component" value="Segment"/>
</dbReference>
<reference evidence="1 2" key="1">
    <citation type="journal article" date="2014" name="Genome Announc.">
        <title>Genome Sequence of an Alphabaculovirus Isolated from Choristoneura murinana.</title>
        <authorList>
            <person name="Rohrmann G.F."/>
            <person name="Erlandson M.A."/>
            <person name="Theilmann D.A."/>
        </authorList>
    </citation>
    <scope>NUCLEOTIDE SEQUENCE [LARGE SCALE GENOMIC DNA]</scope>
    <source>
        <strain evidence="1 2">Darmstadt</strain>
    </source>
</reference>